<dbReference type="InterPro" id="IPR029058">
    <property type="entry name" value="AB_hydrolase_fold"/>
</dbReference>
<dbReference type="EMBL" id="JAUSUR010000006">
    <property type="protein sequence ID" value="MDQ0362445.1"/>
    <property type="molecule type" value="Genomic_DNA"/>
</dbReference>
<protein>
    <submittedName>
        <fullName evidence="2">Pimeloyl-ACP methyl ester carboxylesterase</fullName>
    </submittedName>
</protein>
<dbReference type="PANTHER" id="PTHR43433:SF5">
    <property type="entry name" value="AB HYDROLASE-1 DOMAIN-CONTAINING PROTEIN"/>
    <property type="match status" value="1"/>
</dbReference>
<accession>A0ABU0E6L1</accession>
<dbReference type="InterPro" id="IPR050471">
    <property type="entry name" value="AB_hydrolase"/>
</dbReference>
<feature type="domain" description="AB hydrolase-1" evidence="1">
    <location>
        <begin position="21"/>
        <end position="238"/>
    </location>
</feature>
<reference evidence="2 3" key="1">
    <citation type="submission" date="2023-07" db="EMBL/GenBank/DDBJ databases">
        <title>Genomic Encyclopedia of Type Strains, Phase IV (KMG-IV): sequencing the most valuable type-strain genomes for metagenomic binning, comparative biology and taxonomic classification.</title>
        <authorList>
            <person name="Goeker M."/>
        </authorList>
    </citation>
    <scope>NUCLEOTIDE SEQUENCE [LARGE SCALE GENOMIC DNA]</scope>
    <source>
        <strain evidence="2 3">DSM 16784</strain>
    </source>
</reference>
<evidence type="ECO:0000259" key="1">
    <source>
        <dbReference type="Pfam" id="PF00561"/>
    </source>
</evidence>
<dbReference type="Proteomes" id="UP001230220">
    <property type="component" value="Unassembled WGS sequence"/>
</dbReference>
<comment type="caution">
    <text evidence="2">The sequence shown here is derived from an EMBL/GenBank/DDBJ whole genome shotgun (WGS) entry which is preliminary data.</text>
</comment>
<dbReference type="SUPFAM" id="SSF53474">
    <property type="entry name" value="alpha/beta-Hydrolases"/>
    <property type="match status" value="1"/>
</dbReference>
<dbReference type="Pfam" id="PF00561">
    <property type="entry name" value="Abhydrolase_1"/>
    <property type="match status" value="1"/>
</dbReference>
<keyword evidence="3" id="KW-1185">Reference proteome</keyword>
<dbReference type="PANTHER" id="PTHR43433">
    <property type="entry name" value="HYDROLASE, ALPHA/BETA FOLD FAMILY PROTEIN"/>
    <property type="match status" value="1"/>
</dbReference>
<name>A0ABU0E6L1_9FIRM</name>
<dbReference type="Gene3D" id="3.40.50.1820">
    <property type="entry name" value="alpha/beta hydrolase"/>
    <property type="match status" value="1"/>
</dbReference>
<gene>
    <name evidence="2" type="ORF">J2S15_003199</name>
</gene>
<proteinExistence type="predicted"/>
<dbReference type="RefSeq" id="WP_307410067.1">
    <property type="nucleotide sequence ID" value="NZ_JAUSUR010000006.1"/>
</dbReference>
<evidence type="ECO:0000313" key="3">
    <source>
        <dbReference type="Proteomes" id="UP001230220"/>
    </source>
</evidence>
<evidence type="ECO:0000313" key="2">
    <source>
        <dbReference type="EMBL" id="MDQ0362445.1"/>
    </source>
</evidence>
<organism evidence="2 3">
    <name type="scientific">Breznakia pachnodae</name>
    <dbReference type="NCBI Taxonomy" id="265178"/>
    <lineage>
        <taxon>Bacteria</taxon>
        <taxon>Bacillati</taxon>
        <taxon>Bacillota</taxon>
        <taxon>Erysipelotrichia</taxon>
        <taxon>Erysipelotrichales</taxon>
        <taxon>Erysipelotrichaceae</taxon>
        <taxon>Breznakia</taxon>
    </lineage>
</organism>
<dbReference type="PRINTS" id="PR00111">
    <property type="entry name" value="ABHYDROLASE"/>
</dbReference>
<sequence>MPKYETNGVTLYYEIHGEGVPFIFLHGLGGDCNQIKKAYNQMENIQLILIDQRGHGQSTVKWDDMNFYAMADDIISLTQYLAIDKFFIGGISMGAAVSLNFALRYQNKLLGLILIRAAWIDQPMNEELLQWFTLLEENLSKEDGKREYQKSQEIKEMKKKAPKTAESFLRFFDEKPSLHYHKKFVMLPNSKPIEDLTVLRTLQIPTLILSNDLDPIHPIEYSKILHKHIKNSQYYQIESKVISEELHKEQFNKYVNEFISEQLNL</sequence>
<dbReference type="InterPro" id="IPR000073">
    <property type="entry name" value="AB_hydrolase_1"/>
</dbReference>